<proteinExistence type="predicted"/>
<feature type="compositionally biased region" description="Acidic residues" evidence="4">
    <location>
        <begin position="276"/>
        <end position="295"/>
    </location>
</feature>
<evidence type="ECO:0000259" key="5">
    <source>
        <dbReference type="PROSITE" id="PS50089"/>
    </source>
</evidence>
<evidence type="ECO:0000256" key="3">
    <source>
        <dbReference type="PROSITE-ProRule" id="PRU00175"/>
    </source>
</evidence>
<gene>
    <name evidence="6" type="ORF">niasHT_018452</name>
</gene>
<dbReference type="InterPro" id="IPR001841">
    <property type="entry name" value="Znf_RING"/>
</dbReference>
<sequence length="355" mass="39804">MFRSHASDQMSPGPPRAVTLCADHTRVIICRRGRSRAVTLCSGRTRVNLLTVSLASGLFMVGRTRLIVCRASERSLYPRRSARLRAPGYRPLFRVVFHHSSTTGNPVAERRKQQRRSKRRCRQRLERQRLRAERQPFWRLLDQQWADEAHHRALGESDWLLYGDQLATARDVMLADGRPLDDWLRHDETVADWTPLDQSELKRLSDGVHRTAGVGAEACPICMEPLADNVLLCTGCCGQRFCSVCLWTHACQSRACPLCRRHLLTGEPLTVVAEDVSGDDNSQEDYDDDSADDGDDHGGAEAALSPPQQHIRPPRLRRRHGPATEASCSGFGTWGSPSSNSTEGSFVELAEWADE</sequence>
<feature type="compositionally biased region" description="Polar residues" evidence="4">
    <location>
        <begin position="335"/>
        <end position="344"/>
    </location>
</feature>
<organism evidence="6 7">
    <name type="scientific">Heterodera trifolii</name>
    <dbReference type="NCBI Taxonomy" id="157864"/>
    <lineage>
        <taxon>Eukaryota</taxon>
        <taxon>Metazoa</taxon>
        <taxon>Ecdysozoa</taxon>
        <taxon>Nematoda</taxon>
        <taxon>Chromadorea</taxon>
        <taxon>Rhabditida</taxon>
        <taxon>Tylenchina</taxon>
        <taxon>Tylenchomorpha</taxon>
        <taxon>Tylenchoidea</taxon>
        <taxon>Heteroderidae</taxon>
        <taxon>Heteroderinae</taxon>
        <taxon>Heterodera</taxon>
    </lineage>
</organism>
<protein>
    <recommendedName>
        <fullName evidence="5">RING-type domain-containing protein</fullName>
    </recommendedName>
</protein>
<reference evidence="6 7" key="1">
    <citation type="submission" date="2024-10" db="EMBL/GenBank/DDBJ databases">
        <authorList>
            <person name="Kim D."/>
        </authorList>
    </citation>
    <scope>NUCLEOTIDE SEQUENCE [LARGE SCALE GENOMIC DNA]</scope>
    <source>
        <strain evidence="6">BH-2024</strain>
    </source>
</reference>
<keyword evidence="2" id="KW-0862">Zinc</keyword>
<feature type="compositionally biased region" description="Basic residues" evidence="4">
    <location>
        <begin position="112"/>
        <end position="122"/>
    </location>
</feature>
<dbReference type="EMBL" id="JBICBT010000624">
    <property type="protein sequence ID" value="KAL3107276.1"/>
    <property type="molecule type" value="Genomic_DNA"/>
</dbReference>
<feature type="region of interest" description="Disordered" evidence="4">
    <location>
        <begin position="274"/>
        <end position="355"/>
    </location>
</feature>
<dbReference type="Proteomes" id="UP001620626">
    <property type="component" value="Unassembled WGS sequence"/>
</dbReference>
<feature type="compositionally biased region" description="Basic residues" evidence="4">
    <location>
        <begin position="312"/>
        <end position="321"/>
    </location>
</feature>
<accession>A0ABD2KWN6</accession>
<evidence type="ECO:0000313" key="6">
    <source>
        <dbReference type="EMBL" id="KAL3107276.1"/>
    </source>
</evidence>
<feature type="domain" description="RING-type" evidence="5">
    <location>
        <begin position="219"/>
        <end position="260"/>
    </location>
</feature>
<feature type="region of interest" description="Disordered" evidence="4">
    <location>
        <begin position="103"/>
        <end position="123"/>
    </location>
</feature>
<keyword evidence="1 3" id="KW-0863">Zinc-finger</keyword>
<comment type="caution">
    <text evidence="6">The sequence shown here is derived from an EMBL/GenBank/DDBJ whole genome shotgun (WGS) entry which is preliminary data.</text>
</comment>
<dbReference type="PROSITE" id="PS50089">
    <property type="entry name" value="ZF_RING_2"/>
    <property type="match status" value="1"/>
</dbReference>
<name>A0ABD2KWN6_9BILA</name>
<dbReference type="InterPro" id="IPR013083">
    <property type="entry name" value="Znf_RING/FYVE/PHD"/>
</dbReference>
<dbReference type="Gene3D" id="3.30.40.10">
    <property type="entry name" value="Zinc/RING finger domain, C3HC4 (zinc finger)"/>
    <property type="match status" value="1"/>
</dbReference>
<dbReference type="GO" id="GO:0008270">
    <property type="term" value="F:zinc ion binding"/>
    <property type="evidence" value="ECO:0007669"/>
    <property type="project" value="UniProtKB-KW"/>
</dbReference>
<evidence type="ECO:0000256" key="1">
    <source>
        <dbReference type="ARBA" id="ARBA00022771"/>
    </source>
</evidence>
<keyword evidence="7" id="KW-1185">Reference proteome</keyword>
<keyword evidence="1 3" id="KW-0479">Metal-binding</keyword>
<dbReference type="SUPFAM" id="SSF57850">
    <property type="entry name" value="RING/U-box"/>
    <property type="match status" value="1"/>
</dbReference>
<dbReference type="AlphaFoldDB" id="A0ABD2KWN6"/>
<evidence type="ECO:0000256" key="2">
    <source>
        <dbReference type="ARBA" id="ARBA00022833"/>
    </source>
</evidence>
<evidence type="ECO:0000313" key="7">
    <source>
        <dbReference type="Proteomes" id="UP001620626"/>
    </source>
</evidence>
<evidence type="ECO:0000256" key="4">
    <source>
        <dbReference type="SAM" id="MobiDB-lite"/>
    </source>
</evidence>